<proteinExistence type="predicted"/>
<gene>
    <name evidence="3" type="ORF">FHP08_01625</name>
</gene>
<dbReference type="InterPro" id="IPR007621">
    <property type="entry name" value="TPM_dom"/>
</dbReference>
<dbReference type="Pfam" id="PF04536">
    <property type="entry name" value="TPM_phosphatase"/>
    <property type="match status" value="1"/>
</dbReference>
<accession>A0A5C8P431</accession>
<feature type="transmembrane region" description="Helical" evidence="1">
    <location>
        <begin position="204"/>
        <end position="221"/>
    </location>
</feature>
<feature type="domain" description="TPM" evidence="2">
    <location>
        <begin position="52"/>
        <end position="180"/>
    </location>
</feature>
<dbReference type="Gene3D" id="3.10.310.50">
    <property type="match status" value="1"/>
</dbReference>
<evidence type="ECO:0000256" key="1">
    <source>
        <dbReference type="SAM" id="Phobius"/>
    </source>
</evidence>
<name>A0A5C8P431_9BURK</name>
<protein>
    <submittedName>
        <fullName evidence="3">YgcG family protein</fullName>
    </submittedName>
</protein>
<feature type="transmembrane region" description="Helical" evidence="1">
    <location>
        <begin position="228"/>
        <end position="245"/>
    </location>
</feature>
<dbReference type="RefSeq" id="WP_147702552.1">
    <property type="nucleotide sequence ID" value="NZ_VDUY01000001.1"/>
</dbReference>
<evidence type="ECO:0000259" key="2">
    <source>
        <dbReference type="Pfam" id="PF04536"/>
    </source>
</evidence>
<dbReference type="AlphaFoldDB" id="A0A5C8P431"/>
<comment type="caution">
    <text evidence="3">The sequence shown here is derived from an EMBL/GenBank/DDBJ whole genome shotgun (WGS) entry which is preliminary data.</text>
</comment>
<reference evidence="3 4" key="1">
    <citation type="submission" date="2019-06" db="EMBL/GenBank/DDBJ databases">
        <title>Quisquiliibacterium sp. nov., isolated from a maize field.</title>
        <authorList>
            <person name="Lin S.-Y."/>
            <person name="Tsai C.-F."/>
            <person name="Young C.-C."/>
        </authorList>
    </citation>
    <scope>NUCLEOTIDE SEQUENCE [LARGE SCALE GENOMIC DNA]</scope>
    <source>
        <strain evidence="3 4">CC-CFT501</strain>
    </source>
</reference>
<feature type="transmembrane region" description="Helical" evidence="1">
    <location>
        <begin position="251"/>
        <end position="272"/>
    </location>
</feature>
<dbReference type="PANTHER" id="PTHR30373:SF2">
    <property type="entry name" value="UPF0603 PROTEIN YGCG"/>
    <property type="match status" value="1"/>
</dbReference>
<keyword evidence="4" id="KW-1185">Reference proteome</keyword>
<dbReference type="OrthoDB" id="9810918at2"/>
<sequence length="325" mass="32852">MKPDARTGSRAAARSWAAFAALFSLVLALLLAPLTGAAQSGLQPVPPLQTRVTDLTGTLDAAARARIESRLQAFEQRKGSQLAVLMVGSTAPEPIEDFSIRVAEAWKIGRGRVDGQRVDDGVLLVVAKDDRRLRIEVGYGLEGAIPDARARQVIENIITPRFRQGDFAGGVEAGVDALMKLIDGEELPAPARGQAPAAGAGDSGVDWVSVLLLAFFAGLILRQIFGRVLGSSAGALFGGASAWVFGAGLPLAIGAGLLMFLVLLVMGVGAGMGRVGPHTWRSGPGGFPGGIGGGGGFPRGGGGFGGGGFRGGGGGFGGGGASGGW</sequence>
<keyword evidence="1" id="KW-0812">Transmembrane</keyword>
<keyword evidence="1" id="KW-1133">Transmembrane helix</keyword>
<organism evidence="3 4">
    <name type="scientific">Zeimonas arvi</name>
    <dbReference type="NCBI Taxonomy" id="2498847"/>
    <lineage>
        <taxon>Bacteria</taxon>
        <taxon>Pseudomonadati</taxon>
        <taxon>Pseudomonadota</taxon>
        <taxon>Betaproteobacteria</taxon>
        <taxon>Burkholderiales</taxon>
        <taxon>Burkholderiaceae</taxon>
        <taxon>Zeimonas</taxon>
    </lineage>
</organism>
<dbReference type="PANTHER" id="PTHR30373">
    <property type="entry name" value="UPF0603 PROTEIN YGCG"/>
    <property type="match status" value="1"/>
</dbReference>
<evidence type="ECO:0000313" key="3">
    <source>
        <dbReference type="EMBL" id="TXL68411.1"/>
    </source>
</evidence>
<dbReference type="Proteomes" id="UP000321548">
    <property type="component" value="Unassembled WGS sequence"/>
</dbReference>
<evidence type="ECO:0000313" key="4">
    <source>
        <dbReference type="Proteomes" id="UP000321548"/>
    </source>
</evidence>
<keyword evidence="1" id="KW-0472">Membrane</keyword>
<dbReference type="EMBL" id="VDUY01000001">
    <property type="protein sequence ID" value="TXL68411.1"/>
    <property type="molecule type" value="Genomic_DNA"/>
</dbReference>